<dbReference type="Pfam" id="PF07691">
    <property type="entry name" value="PA14"/>
    <property type="match status" value="1"/>
</dbReference>
<keyword evidence="4" id="KW-1185">Reference proteome</keyword>
<dbReference type="AlphaFoldDB" id="A0A2K9PV72"/>
<reference evidence="3 4" key="1">
    <citation type="submission" date="2018-01" db="EMBL/GenBank/DDBJ databases">
        <title>Complete genome sequence of Flavivirga eckloniae ECD14 isolated from seaweed Ecklonia cava.</title>
        <authorList>
            <person name="Lee J.H."/>
            <person name="Baik K.S."/>
            <person name="Seong C.N."/>
        </authorList>
    </citation>
    <scope>NUCLEOTIDE SEQUENCE [LARGE SCALE GENOMIC DNA]</scope>
    <source>
        <strain evidence="3 4">ECD14</strain>
    </source>
</reference>
<dbReference type="SUPFAM" id="SSF56988">
    <property type="entry name" value="Anthrax protective antigen"/>
    <property type="match status" value="1"/>
</dbReference>
<dbReference type="PROSITE" id="PS51820">
    <property type="entry name" value="PA14"/>
    <property type="match status" value="1"/>
</dbReference>
<feature type="domain" description="PA14" evidence="2">
    <location>
        <begin position="73"/>
        <end position="220"/>
    </location>
</feature>
<dbReference type="InterPro" id="IPR037524">
    <property type="entry name" value="PA14/GLEYA"/>
</dbReference>
<accession>A0A2K9PV72</accession>
<dbReference type="SMART" id="SM00758">
    <property type="entry name" value="PA14"/>
    <property type="match status" value="1"/>
</dbReference>
<organism evidence="3 4">
    <name type="scientific">Flavivirga eckloniae</name>
    <dbReference type="NCBI Taxonomy" id="1803846"/>
    <lineage>
        <taxon>Bacteria</taxon>
        <taxon>Pseudomonadati</taxon>
        <taxon>Bacteroidota</taxon>
        <taxon>Flavobacteriia</taxon>
        <taxon>Flavobacteriales</taxon>
        <taxon>Flavobacteriaceae</taxon>
        <taxon>Flavivirga</taxon>
    </lineage>
</organism>
<dbReference type="Proteomes" id="UP000235826">
    <property type="component" value="Chromosome"/>
</dbReference>
<dbReference type="Gene3D" id="3.90.182.10">
    <property type="entry name" value="Toxin - Anthrax Protective Antigen,domain 1"/>
    <property type="match status" value="1"/>
</dbReference>
<sequence>MKKIAYSMLLFCIHYSGFSQVGIGTTNPQAQLDVTGGNVRFSDYGTGTITGTETYLLSVDSDGNIIESPLNTVNRTGLQYYTWDISNTSQPNIDNIRALGVSTSQGVHNGNLNDAARAAIAPDNNGYIIYYTGTIRVNNTGTFTFNARSDDGSRIYIDNVLVLENWFDQPSTTRSNSVTLAQGDHKIEFWYYENTISEFMEFTWGANPDSYPVGSIINANQFFTK</sequence>
<evidence type="ECO:0000313" key="4">
    <source>
        <dbReference type="Proteomes" id="UP000235826"/>
    </source>
</evidence>
<evidence type="ECO:0000313" key="3">
    <source>
        <dbReference type="EMBL" id="AUP80417.1"/>
    </source>
</evidence>
<feature type="signal peptide" evidence="1">
    <location>
        <begin position="1"/>
        <end position="21"/>
    </location>
</feature>
<dbReference type="OrthoDB" id="1430919at2"/>
<keyword evidence="1" id="KW-0732">Signal</keyword>
<protein>
    <recommendedName>
        <fullName evidence="2">PA14 domain-containing protein</fullName>
    </recommendedName>
</protein>
<evidence type="ECO:0000256" key="1">
    <source>
        <dbReference type="SAM" id="SignalP"/>
    </source>
</evidence>
<name>A0A2K9PV72_9FLAO</name>
<dbReference type="EMBL" id="CP025791">
    <property type="protein sequence ID" value="AUP80417.1"/>
    <property type="molecule type" value="Genomic_DNA"/>
</dbReference>
<dbReference type="InterPro" id="IPR011658">
    <property type="entry name" value="PA14_dom"/>
</dbReference>
<dbReference type="KEGG" id="fek:C1H87_17545"/>
<dbReference type="RefSeq" id="WP_102757063.1">
    <property type="nucleotide sequence ID" value="NZ_CP025791.1"/>
</dbReference>
<gene>
    <name evidence="3" type="ORF">C1H87_17545</name>
</gene>
<feature type="chain" id="PRO_5014921004" description="PA14 domain-containing protein" evidence="1">
    <location>
        <begin position="22"/>
        <end position="225"/>
    </location>
</feature>
<evidence type="ECO:0000259" key="2">
    <source>
        <dbReference type="PROSITE" id="PS51820"/>
    </source>
</evidence>
<proteinExistence type="predicted"/>